<organism evidence="1 2">
    <name type="scientific">Caerostris extrusa</name>
    <name type="common">Bark spider</name>
    <name type="synonym">Caerostris bankana</name>
    <dbReference type="NCBI Taxonomy" id="172846"/>
    <lineage>
        <taxon>Eukaryota</taxon>
        <taxon>Metazoa</taxon>
        <taxon>Ecdysozoa</taxon>
        <taxon>Arthropoda</taxon>
        <taxon>Chelicerata</taxon>
        <taxon>Arachnida</taxon>
        <taxon>Araneae</taxon>
        <taxon>Araneomorphae</taxon>
        <taxon>Entelegynae</taxon>
        <taxon>Araneoidea</taxon>
        <taxon>Araneidae</taxon>
        <taxon>Caerostris</taxon>
    </lineage>
</organism>
<proteinExistence type="predicted"/>
<sequence length="94" mass="10771">MATIPLSSPFPLSALSTDNKVYDLQLFGNACHGAKRQAQRRMEFANLQCRKELGVGVNTGCHCFWSLLEFRIVEIKRIYIRMEMDGKKKGVKYD</sequence>
<reference evidence="1 2" key="1">
    <citation type="submission" date="2021-06" db="EMBL/GenBank/DDBJ databases">
        <title>Caerostris extrusa draft genome.</title>
        <authorList>
            <person name="Kono N."/>
            <person name="Arakawa K."/>
        </authorList>
    </citation>
    <scope>NUCLEOTIDE SEQUENCE [LARGE SCALE GENOMIC DNA]</scope>
</reference>
<gene>
    <name evidence="1" type="ORF">CEXT_78031</name>
</gene>
<dbReference type="AlphaFoldDB" id="A0AAV4QFE4"/>
<dbReference type="Proteomes" id="UP001054945">
    <property type="component" value="Unassembled WGS sequence"/>
</dbReference>
<keyword evidence="2" id="KW-1185">Reference proteome</keyword>
<protein>
    <submittedName>
        <fullName evidence="1">Uncharacterized protein</fullName>
    </submittedName>
</protein>
<evidence type="ECO:0000313" key="1">
    <source>
        <dbReference type="EMBL" id="GIY08059.1"/>
    </source>
</evidence>
<name>A0AAV4QFE4_CAEEX</name>
<dbReference type="EMBL" id="BPLR01006193">
    <property type="protein sequence ID" value="GIY08059.1"/>
    <property type="molecule type" value="Genomic_DNA"/>
</dbReference>
<accession>A0AAV4QFE4</accession>
<comment type="caution">
    <text evidence="1">The sequence shown here is derived from an EMBL/GenBank/DDBJ whole genome shotgun (WGS) entry which is preliminary data.</text>
</comment>
<evidence type="ECO:0000313" key="2">
    <source>
        <dbReference type="Proteomes" id="UP001054945"/>
    </source>
</evidence>